<evidence type="ECO:0000313" key="2">
    <source>
        <dbReference type="Proteomes" id="UP000028093"/>
    </source>
</evidence>
<reference evidence="1 2" key="1">
    <citation type="submission" date="2014-05" db="EMBL/GenBank/DDBJ databases">
        <authorList>
            <person name="Daugherty S.C."/>
            <person name="Tallon L.J."/>
            <person name="Sadzewicz L."/>
            <person name="Kilian M."/>
            <person name="Tettelin H."/>
        </authorList>
    </citation>
    <scope>NUCLEOTIDE SEQUENCE [LARGE SCALE GENOMIC DNA]</scope>
    <source>
        <strain evidence="1 2">SK1126</strain>
    </source>
</reference>
<gene>
    <name evidence="1" type="ORF">SK1126_1440</name>
</gene>
<dbReference type="EMBL" id="JPFT01000007">
    <property type="protein sequence ID" value="KEQ32193.1"/>
    <property type="molecule type" value="Genomic_DNA"/>
</dbReference>
<dbReference type="AlphaFoldDB" id="A0A081PNC0"/>
<organism evidence="1 2">
    <name type="scientific">Streptococcus mitis</name>
    <dbReference type="NCBI Taxonomy" id="28037"/>
    <lineage>
        <taxon>Bacteria</taxon>
        <taxon>Bacillati</taxon>
        <taxon>Bacillota</taxon>
        <taxon>Bacilli</taxon>
        <taxon>Lactobacillales</taxon>
        <taxon>Streptococcaceae</taxon>
        <taxon>Streptococcus</taxon>
        <taxon>Streptococcus mitis group</taxon>
    </lineage>
</organism>
<dbReference type="Proteomes" id="UP000028093">
    <property type="component" value="Unassembled WGS sequence"/>
</dbReference>
<proteinExistence type="predicted"/>
<protein>
    <submittedName>
        <fullName evidence="1">Uncharacterized protein</fullName>
    </submittedName>
</protein>
<dbReference type="PATRIC" id="fig|28037.99.peg.1352"/>
<evidence type="ECO:0000313" key="1">
    <source>
        <dbReference type="EMBL" id="KEQ32193.1"/>
    </source>
</evidence>
<accession>A0A081PNC0</accession>
<comment type="caution">
    <text evidence="1">The sequence shown here is derived from an EMBL/GenBank/DDBJ whole genome shotgun (WGS) entry which is preliminary data.</text>
</comment>
<sequence length="44" mass="5354">MDSKEFFHDKTSFFYLVSFYSKRMGVTSKMIKNFSKEILLDFFI</sequence>
<name>A0A081PNC0_STRMT</name>